<dbReference type="CDD" id="cd07037">
    <property type="entry name" value="TPP_PYR_MenD"/>
    <property type="match status" value="1"/>
</dbReference>
<dbReference type="GO" id="GO:0030976">
    <property type="term" value="F:thiamine pyrophosphate binding"/>
    <property type="evidence" value="ECO:0007669"/>
    <property type="project" value="InterPro"/>
</dbReference>
<feature type="domain" description="Thiamine pyrophosphate enzyme N-terminal TPP-binding" evidence="7">
    <location>
        <begin position="16"/>
        <end position="125"/>
    </location>
</feature>
<sequence>MSVASSEIQATFCATFVDELLLGGVTDVVLCPGSRSTPLALACLKSSLTTHVRLDERSAAFFALGLSRSSGRPTLVVVTSGTAAAELHAGVLEASLDRVPLIIATADRPPELQQIGAPQTVNQAHLYGDAVRFTSLPGPCHAWPTEQWRSFSSRLVLEANGVAGLPGPVHVNLPFIEPLVTAPGELPPRRSGTQPWSKLAVSPSSSLDLGREVLALFEGRRGVFLVGDGGGSLEQIRSTAQHLAWPVLADARSRCRSEDPVMVTSADGILRNKAVALTLAPEVVVLLGAPPASKVITEWITALAGQGVEIVVIGRDGPSRHPTSSPATFLLSSPDEALGVIATIGTPAPQEWLDSWINAEHAATQGIETVLSRAELSEPGVARVLCQELPDDSTLVVSSSMPIRDVEWFGGRRPRAQRLLANRGANGIDGVVSTAMGVASSRSGPVVALVGDLAFLHDVSALVDGVGENASLVVVVLDNDGGGIFSFLPQRGTLHEHDFETLFGTPRRVSPGEVARGFGIEVAVPSSLDELRSALGSLVGRQGLHVVHCVVPSRDANVALHAEIHAAIEKNVAESLGLG</sequence>
<dbReference type="GO" id="GO:0046872">
    <property type="term" value="F:metal ion binding"/>
    <property type="evidence" value="ECO:0007669"/>
    <property type="project" value="UniProtKB-KW"/>
</dbReference>
<evidence type="ECO:0000313" key="10">
    <source>
        <dbReference type="EMBL" id="CAB4883369.1"/>
    </source>
</evidence>
<evidence type="ECO:0000313" key="9">
    <source>
        <dbReference type="EMBL" id="CAB4826995.1"/>
    </source>
</evidence>
<dbReference type="PANTHER" id="PTHR42916:SF1">
    <property type="entry name" value="PROTEIN PHYLLO, CHLOROPLASTIC"/>
    <property type="match status" value="1"/>
</dbReference>
<evidence type="ECO:0000256" key="3">
    <source>
        <dbReference type="ARBA" id="ARBA00022842"/>
    </source>
</evidence>
<evidence type="ECO:0000259" key="6">
    <source>
        <dbReference type="Pfam" id="PF02775"/>
    </source>
</evidence>
<dbReference type="GO" id="GO:0070204">
    <property type="term" value="F:2-succinyl-5-enolpyruvyl-6-hydroxy-3-cyclohexene-1-carboxylic-acid synthase activity"/>
    <property type="evidence" value="ECO:0007669"/>
    <property type="project" value="InterPro"/>
</dbReference>
<organism evidence="9">
    <name type="scientific">freshwater metagenome</name>
    <dbReference type="NCBI Taxonomy" id="449393"/>
    <lineage>
        <taxon>unclassified sequences</taxon>
        <taxon>metagenomes</taxon>
        <taxon>ecological metagenomes</taxon>
    </lineage>
</organism>
<dbReference type="SUPFAM" id="SSF52518">
    <property type="entry name" value="Thiamin diphosphate-binding fold (THDP-binding)"/>
    <property type="match status" value="2"/>
</dbReference>
<dbReference type="Gene3D" id="3.40.50.1220">
    <property type="entry name" value="TPP-binding domain"/>
    <property type="match status" value="1"/>
</dbReference>
<evidence type="ECO:0000259" key="7">
    <source>
        <dbReference type="Pfam" id="PF02776"/>
    </source>
</evidence>
<accession>A0A6J7A2D0</accession>
<feature type="domain" description="Menaquinone biosynthesis protein MenD middle" evidence="8">
    <location>
        <begin position="194"/>
        <end position="396"/>
    </location>
</feature>
<dbReference type="Gene3D" id="3.40.50.970">
    <property type="match status" value="2"/>
</dbReference>
<keyword evidence="2" id="KW-0479">Metal-binding</keyword>
<dbReference type="InterPro" id="IPR029061">
    <property type="entry name" value="THDP-binding"/>
</dbReference>
<dbReference type="InterPro" id="IPR011766">
    <property type="entry name" value="TPP_enzyme_TPP-bd"/>
</dbReference>
<gene>
    <name evidence="9" type="ORF">UFOPK3164_00831</name>
    <name evidence="10" type="ORF">UFOPK3427_01751</name>
    <name evidence="11" type="ORF">UFOPK4112_01469</name>
</gene>
<name>A0A6J7A2D0_9ZZZZ</name>
<dbReference type="Pfam" id="PF02775">
    <property type="entry name" value="TPP_enzyme_C"/>
    <property type="match status" value="1"/>
</dbReference>
<dbReference type="EMBL" id="CAFBPM010000017">
    <property type="protein sequence ID" value="CAB5029272.1"/>
    <property type="molecule type" value="Genomic_DNA"/>
</dbReference>
<evidence type="ECO:0000259" key="8">
    <source>
        <dbReference type="Pfam" id="PF16582"/>
    </source>
</evidence>
<keyword evidence="3" id="KW-0460">Magnesium</keyword>
<dbReference type="Pfam" id="PF16582">
    <property type="entry name" value="TPP_enzyme_M_2"/>
    <property type="match status" value="1"/>
</dbReference>
<dbReference type="PANTHER" id="PTHR42916">
    <property type="entry name" value="2-SUCCINYL-5-ENOLPYRUVYL-6-HYDROXY-3-CYCLOHEXENE-1-CARBOXYLATE SYNTHASE"/>
    <property type="match status" value="1"/>
</dbReference>
<reference evidence="9" key="1">
    <citation type="submission" date="2020-05" db="EMBL/GenBank/DDBJ databases">
        <authorList>
            <person name="Chiriac C."/>
            <person name="Salcher M."/>
            <person name="Ghai R."/>
            <person name="Kavagutti S V."/>
        </authorList>
    </citation>
    <scope>NUCLEOTIDE SEQUENCE</scope>
</reference>
<evidence type="ECO:0000256" key="5">
    <source>
        <dbReference type="ARBA" id="ARBA00023211"/>
    </source>
</evidence>
<dbReference type="InterPro" id="IPR032264">
    <property type="entry name" value="MenD_middle"/>
</dbReference>
<dbReference type="GO" id="GO:0009234">
    <property type="term" value="P:menaquinone biosynthetic process"/>
    <property type="evidence" value="ECO:0007669"/>
    <property type="project" value="InterPro"/>
</dbReference>
<dbReference type="EMBL" id="CAFABE010000031">
    <property type="protein sequence ID" value="CAB4826995.1"/>
    <property type="molecule type" value="Genomic_DNA"/>
</dbReference>
<dbReference type="HAMAP" id="MF_01659">
    <property type="entry name" value="MenD"/>
    <property type="match status" value="1"/>
</dbReference>
<dbReference type="PIRSF" id="PIRSF004983">
    <property type="entry name" value="MenD"/>
    <property type="match status" value="1"/>
</dbReference>
<protein>
    <submittedName>
        <fullName evidence="9">Unannotated protein</fullName>
    </submittedName>
</protein>
<evidence type="ECO:0000256" key="2">
    <source>
        <dbReference type="ARBA" id="ARBA00022723"/>
    </source>
</evidence>
<dbReference type="InterPro" id="IPR012001">
    <property type="entry name" value="Thiamin_PyroP_enz_TPP-bd_dom"/>
</dbReference>
<feature type="domain" description="Thiamine pyrophosphate enzyme TPP-binding" evidence="6">
    <location>
        <begin position="419"/>
        <end position="549"/>
    </location>
</feature>
<dbReference type="EMBL" id="CAFBLT010000003">
    <property type="protein sequence ID" value="CAB4883369.1"/>
    <property type="molecule type" value="Genomic_DNA"/>
</dbReference>
<evidence type="ECO:0000313" key="11">
    <source>
        <dbReference type="EMBL" id="CAB5029272.1"/>
    </source>
</evidence>
<dbReference type="Pfam" id="PF02776">
    <property type="entry name" value="TPP_enzyme_N"/>
    <property type="match status" value="1"/>
</dbReference>
<dbReference type="CDD" id="cd02009">
    <property type="entry name" value="TPP_SHCHC_synthase"/>
    <property type="match status" value="1"/>
</dbReference>
<dbReference type="InterPro" id="IPR004433">
    <property type="entry name" value="MenaQ_synth_MenD"/>
</dbReference>
<keyword evidence="5" id="KW-0464">Manganese</keyword>
<evidence type="ECO:0000256" key="4">
    <source>
        <dbReference type="ARBA" id="ARBA00023052"/>
    </source>
</evidence>
<keyword evidence="1" id="KW-0808">Transferase</keyword>
<proteinExistence type="inferred from homology"/>
<keyword evidence="4" id="KW-0786">Thiamine pyrophosphate</keyword>
<dbReference type="NCBIfam" id="TIGR00173">
    <property type="entry name" value="menD"/>
    <property type="match status" value="1"/>
</dbReference>
<dbReference type="AlphaFoldDB" id="A0A6J7A2D0"/>
<evidence type="ECO:0000256" key="1">
    <source>
        <dbReference type="ARBA" id="ARBA00022679"/>
    </source>
</evidence>